<reference evidence="9" key="2">
    <citation type="submission" date="2025-08" db="UniProtKB">
        <authorList>
            <consortium name="Ensembl"/>
        </authorList>
    </citation>
    <scope>IDENTIFICATION</scope>
</reference>
<feature type="repeat" description="RCC1" evidence="7">
    <location>
        <begin position="103"/>
        <end position="155"/>
    </location>
</feature>
<dbReference type="Gene3D" id="2.130.10.30">
    <property type="entry name" value="Regulator of chromosome condensation 1/beta-lactamase-inhibitor protein II"/>
    <property type="match status" value="2"/>
</dbReference>
<dbReference type="Gene3D" id="3.30.2410.10">
    <property type="entry name" value="Hect, E3 ligase catalytic domain"/>
    <property type="match status" value="1"/>
</dbReference>
<dbReference type="PRINTS" id="PR00633">
    <property type="entry name" value="RCCNDNSATION"/>
</dbReference>
<dbReference type="OMA" id="NFVTTYQ"/>
<dbReference type="PROSITE" id="PS50237">
    <property type="entry name" value="HECT"/>
    <property type="match status" value="1"/>
</dbReference>
<feature type="repeat" description="RCC1" evidence="7">
    <location>
        <begin position="264"/>
        <end position="314"/>
    </location>
</feature>
<dbReference type="InterPro" id="IPR035983">
    <property type="entry name" value="Hect_E3_ubiquitin_ligase"/>
</dbReference>
<dbReference type="PROSITE" id="PS50012">
    <property type="entry name" value="RCC1_3"/>
    <property type="match status" value="6"/>
</dbReference>
<keyword evidence="10" id="KW-1185">Reference proteome</keyword>
<protein>
    <submittedName>
        <fullName evidence="9">Probable E3 ubiquitin-protein ligase HERC6</fullName>
    </submittedName>
</protein>
<dbReference type="GO" id="GO:0006511">
    <property type="term" value="P:ubiquitin-dependent protein catabolic process"/>
    <property type="evidence" value="ECO:0000318"/>
    <property type="project" value="GO_Central"/>
</dbReference>
<dbReference type="EMBL" id="AHAT01015459">
    <property type="status" value="NOT_ANNOTATED_CDS"/>
    <property type="molecule type" value="Genomic_DNA"/>
</dbReference>
<evidence type="ECO:0000256" key="1">
    <source>
        <dbReference type="ARBA" id="ARBA00004496"/>
    </source>
</evidence>
<keyword evidence="3" id="KW-0808">Transferase</keyword>
<dbReference type="InParanoid" id="W5MSD6"/>
<dbReference type="InterPro" id="IPR051709">
    <property type="entry name" value="Ub-ligase/GTPase-reg"/>
</dbReference>
<dbReference type="Pfam" id="PF00632">
    <property type="entry name" value="HECT"/>
    <property type="match status" value="1"/>
</dbReference>
<dbReference type="eggNOG" id="KOG0941">
    <property type="taxonomic scope" value="Eukaryota"/>
</dbReference>
<feature type="active site" description="Glycyl thioester intermediate" evidence="6">
    <location>
        <position position="1016"/>
    </location>
</feature>
<dbReference type="Bgee" id="ENSLOCG00000009253">
    <property type="expression patterns" value="Expressed in testis and 5 other cell types or tissues"/>
</dbReference>
<sequence length="1051" mass="117541">MYCWGEGTSGQLGLDLQEDDSLVLLPAEVHPLLRHVSLVACGEQHTLFLNEEGNVLSCGSNHRGQLGRQSSLGTKTPAPVQGPTGVVSVACGQEHSLALCQSGEVYSWGRGSEGQLGTGAFKSGVLKPRIIQSLGQIQIFQVACGNHHTLALSRGGAVFSWGQNSLGQLGLGKGTPSQPVPTQVLSLSGVPVSQIAAGGAHSFALSLSGAVYCWGANNAGQLGINRVDEKVGRFSPCPAVALKLIGVSYISCGDAHTAVLSKDGGVYTFGDGRHGQLGHNSTTNELKPRRVEQITEQASQVACGSHHTLVYLSSPGLLLAFGSGTCLPAYSCSLAASHCLFLHKDPSLSSFHCLLQVKRHLNPKEIAVFTGKNTNFIQIQPSEVNYPNTMTKGELLKIDQERIKKWLTVEFGSKQWKEAKSEIAEICSSASCLIASFLKKWSKKRMHFFGVDIESARGTFRQLQKKHWIINQITTSFMDKLIPSLQSPSPNVEALEIFLILPEVSVFHEEKHIRDLILPLSSAMANLNDTSIKILRNWWSTLQATHLNKILQMFKYALSCMLKSAMRTHEDHQLLKKVLHNMKQLFKVRKDSNNSSVNISKIITKDTFLLHNILQANKGAKFRLPVSAFYIDEVVPFVPVVVDMLKQSLVHLHFLSLLFSLEKFPFALTLLAKVQMLHVDTRLKTVVTEVIQRAPLLPPLPVFRLQVRRTQLTADAFRKLHMAEDATFREQLMVEFQEKQCQDQRGIQREFFCRVISEIIEPESGMFWYNESSTVIWFPTKASVEKKKYYLFGILCGLAVYNYNTVHLPFPLALFKKLVDVKPTLEDLKELEPRVGESLQDLLDYSGDDIEERLALSFSVCWDNKDVDLIPDGKSKPVNKSNRKEFVSAYVDYVFNKAVNGLFDEFRRGFCKVCDAELLSFFQPQELMEAMTGTTDYDWNKFKRNALYKGSYHADHPTVIIFWKVFLDLTLDQKKDFLMFLTGSDRIPVLGIEYVKVTIVPLPSSTEDHYPEANVCFLHLLLPDYTTEKRLRERLLQAFSHSRGSSSVDPE</sequence>
<name>W5MSD6_LEPOC</name>
<feature type="domain" description="HECT" evidence="8">
    <location>
        <begin position="724"/>
        <end position="1048"/>
    </location>
</feature>
<feature type="repeat" description="RCC1" evidence="7">
    <location>
        <begin position="1"/>
        <end position="52"/>
    </location>
</feature>
<dbReference type="InterPro" id="IPR009091">
    <property type="entry name" value="RCC1/BLIP-II"/>
</dbReference>
<evidence type="ECO:0000313" key="9">
    <source>
        <dbReference type="Ensembl" id="ENSLOCP00000011295.1"/>
    </source>
</evidence>
<evidence type="ECO:0000256" key="3">
    <source>
        <dbReference type="ARBA" id="ARBA00022679"/>
    </source>
</evidence>
<keyword evidence="5 6" id="KW-0833">Ubl conjugation pathway</keyword>
<dbReference type="SUPFAM" id="SSF50985">
    <property type="entry name" value="RCC1/BLIP-II"/>
    <property type="match status" value="1"/>
</dbReference>
<keyword evidence="2" id="KW-0963">Cytoplasm</keyword>
<dbReference type="FunFam" id="3.30.2410.10:FF:000003">
    <property type="entry name" value="probable E3 ubiquitin-protein ligase HERC4 isoform X1"/>
    <property type="match status" value="1"/>
</dbReference>
<dbReference type="GO" id="GO:0005737">
    <property type="term" value="C:cytoplasm"/>
    <property type="evidence" value="ECO:0000318"/>
    <property type="project" value="GO_Central"/>
</dbReference>
<evidence type="ECO:0000256" key="6">
    <source>
        <dbReference type="PROSITE-ProRule" id="PRU00104"/>
    </source>
</evidence>
<dbReference type="PANTHER" id="PTHR45622:SF11">
    <property type="entry name" value="E3 UBIQUITIN-PROTEIN LIGASE HERC6-RELATED"/>
    <property type="match status" value="1"/>
</dbReference>
<reference evidence="9" key="3">
    <citation type="submission" date="2025-09" db="UniProtKB">
        <authorList>
            <consortium name="Ensembl"/>
        </authorList>
    </citation>
    <scope>IDENTIFICATION</scope>
</reference>
<dbReference type="GO" id="GO:0061630">
    <property type="term" value="F:ubiquitin protein ligase activity"/>
    <property type="evidence" value="ECO:0000318"/>
    <property type="project" value="GO_Central"/>
</dbReference>
<keyword evidence="4" id="KW-0677">Repeat</keyword>
<evidence type="ECO:0000256" key="7">
    <source>
        <dbReference type="PROSITE-ProRule" id="PRU00235"/>
    </source>
</evidence>
<accession>W5MSD6</accession>
<dbReference type="GeneTree" id="ENSGT00940000163989"/>
<dbReference type="InterPro" id="IPR000569">
    <property type="entry name" value="HECT_dom"/>
</dbReference>
<dbReference type="Gene3D" id="3.30.2160.10">
    <property type="entry name" value="Hect, E3 ligase catalytic domain"/>
    <property type="match status" value="1"/>
</dbReference>
<evidence type="ECO:0000256" key="2">
    <source>
        <dbReference type="ARBA" id="ARBA00022490"/>
    </source>
</evidence>
<feature type="repeat" description="RCC1" evidence="7">
    <location>
        <begin position="209"/>
        <end position="263"/>
    </location>
</feature>
<dbReference type="Proteomes" id="UP000018468">
    <property type="component" value="Linkage group LG4"/>
</dbReference>
<feature type="repeat" description="RCC1" evidence="7">
    <location>
        <begin position="53"/>
        <end position="102"/>
    </location>
</feature>
<dbReference type="STRING" id="7918.ENSLOCP00000011295"/>
<dbReference type="GO" id="GO:0016567">
    <property type="term" value="P:protein ubiquitination"/>
    <property type="evidence" value="ECO:0000318"/>
    <property type="project" value="GO_Central"/>
</dbReference>
<organism evidence="9 10">
    <name type="scientific">Lepisosteus oculatus</name>
    <name type="common">Spotted gar</name>
    <dbReference type="NCBI Taxonomy" id="7918"/>
    <lineage>
        <taxon>Eukaryota</taxon>
        <taxon>Metazoa</taxon>
        <taxon>Chordata</taxon>
        <taxon>Craniata</taxon>
        <taxon>Vertebrata</taxon>
        <taxon>Euteleostomi</taxon>
        <taxon>Actinopterygii</taxon>
        <taxon>Neopterygii</taxon>
        <taxon>Holostei</taxon>
        <taxon>Semionotiformes</taxon>
        <taxon>Lepisosteidae</taxon>
        <taxon>Lepisosteus</taxon>
    </lineage>
</organism>
<feature type="repeat" description="RCC1" evidence="7">
    <location>
        <begin position="156"/>
        <end position="208"/>
    </location>
</feature>
<comment type="subcellular location">
    <subcellularLocation>
        <location evidence="1">Cytoplasm</location>
    </subcellularLocation>
</comment>
<evidence type="ECO:0000256" key="4">
    <source>
        <dbReference type="ARBA" id="ARBA00022737"/>
    </source>
</evidence>
<evidence type="ECO:0000313" key="10">
    <source>
        <dbReference type="Proteomes" id="UP000018468"/>
    </source>
</evidence>
<dbReference type="InterPro" id="IPR058923">
    <property type="entry name" value="RCC1-like_dom"/>
</dbReference>
<dbReference type="Pfam" id="PF25390">
    <property type="entry name" value="WD40_RLD"/>
    <property type="match status" value="1"/>
</dbReference>
<dbReference type="SUPFAM" id="SSF56204">
    <property type="entry name" value="Hect, E3 ligase catalytic domain"/>
    <property type="match status" value="1"/>
</dbReference>
<reference evidence="10" key="1">
    <citation type="submission" date="2011-12" db="EMBL/GenBank/DDBJ databases">
        <title>The Draft Genome of Lepisosteus oculatus.</title>
        <authorList>
            <consortium name="The Broad Institute Genome Assembly &amp; Analysis Group"/>
            <consortium name="Computational R&amp;D Group"/>
            <consortium name="and Sequencing Platform"/>
            <person name="Di Palma F."/>
            <person name="Alfoldi J."/>
            <person name="Johnson J."/>
            <person name="Berlin A."/>
            <person name="Gnerre S."/>
            <person name="Jaffe D."/>
            <person name="MacCallum I."/>
            <person name="Young S."/>
            <person name="Walker B.J."/>
            <person name="Lander E.S."/>
            <person name="Lindblad-Toh K."/>
        </authorList>
    </citation>
    <scope>NUCLEOTIDE SEQUENCE [LARGE SCALE GENOMIC DNA]</scope>
</reference>
<proteinExistence type="predicted"/>
<dbReference type="PANTHER" id="PTHR45622">
    <property type="entry name" value="UBIQUITIN-PROTEIN LIGASE E3A-RELATED"/>
    <property type="match status" value="1"/>
</dbReference>
<dbReference type="FunFam" id="3.30.2160.10:FF:000004">
    <property type="entry name" value="probable E3 ubiquitin-protein ligase HERC4 isoform X1"/>
    <property type="match status" value="1"/>
</dbReference>
<dbReference type="SMART" id="SM00119">
    <property type="entry name" value="HECTc"/>
    <property type="match status" value="1"/>
</dbReference>
<dbReference type="PROSITE" id="PS00626">
    <property type="entry name" value="RCC1_2"/>
    <property type="match status" value="3"/>
</dbReference>
<evidence type="ECO:0000256" key="5">
    <source>
        <dbReference type="ARBA" id="ARBA00022786"/>
    </source>
</evidence>
<dbReference type="InterPro" id="IPR000408">
    <property type="entry name" value="Reg_chr_condens"/>
</dbReference>
<dbReference type="Ensembl" id="ENSLOCT00000011311.1">
    <property type="protein sequence ID" value="ENSLOCP00000011295.1"/>
    <property type="gene ID" value="ENSLOCG00000009253.1"/>
</dbReference>
<dbReference type="AlphaFoldDB" id="W5MSD6"/>
<evidence type="ECO:0000259" key="8">
    <source>
        <dbReference type="PROSITE" id="PS50237"/>
    </source>
</evidence>
<dbReference type="CDD" id="cd00078">
    <property type="entry name" value="HECTc"/>
    <property type="match status" value="1"/>
</dbReference>
<dbReference type="Gene3D" id="3.90.1750.10">
    <property type="entry name" value="Hect, E3 ligase catalytic domains"/>
    <property type="match status" value="1"/>
</dbReference>